<dbReference type="EMBL" id="BMIO01000005">
    <property type="protein sequence ID" value="GGD43965.1"/>
    <property type="molecule type" value="Genomic_DNA"/>
</dbReference>
<feature type="transmembrane region" description="Helical" evidence="1">
    <location>
        <begin position="29"/>
        <end position="48"/>
    </location>
</feature>
<dbReference type="RefSeq" id="WP_066760840.1">
    <property type="nucleotide sequence ID" value="NZ_BMIO01000005.1"/>
</dbReference>
<protein>
    <recommendedName>
        <fullName evidence="2">YcxB-like C-terminal domain-containing protein</fullName>
    </recommendedName>
</protein>
<reference evidence="3 4" key="1">
    <citation type="journal article" date="2014" name="Int. J. Syst. Evol. Microbiol.">
        <title>Complete genome sequence of Corynebacterium casei LMG S-19264T (=DSM 44701T), isolated from a smear-ripened cheese.</title>
        <authorList>
            <consortium name="US DOE Joint Genome Institute (JGI-PGF)"/>
            <person name="Walter F."/>
            <person name="Albersmeier A."/>
            <person name="Kalinowski J."/>
            <person name="Ruckert C."/>
        </authorList>
    </citation>
    <scope>NUCLEOTIDE SEQUENCE [LARGE SCALE GENOMIC DNA]</scope>
    <source>
        <strain evidence="3 4">CGMCC 1.15358</strain>
    </source>
</reference>
<keyword evidence="1" id="KW-0472">Membrane</keyword>
<keyword evidence="1" id="KW-1133">Transmembrane helix</keyword>
<accession>A0A916YHW5</accession>
<name>A0A916YHW5_9SPHN</name>
<evidence type="ECO:0000256" key="1">
    <source>
        <dbReference type="SAM" id="Phobius"/>
    </source>
</evidence>
<sequence length="167" mass="18313">MQGPFTYRVEQSEAVTAAKIASRGRMFRAPVSWMLIVFGIVAILLLVLDAADGYLNVASTGALLLGLPGVWLALDLITPIMAKRQFRQSAQLRDENSLSFDDEALTFSGPRGTLRVPFAEFMAVTAKKDVILLHQTDMFYNLVPRRALGDAAEDLLAKMEAAGVKRL</sequence>
<proteinExistence type="predicted"/>
<dbReference type="AlphaFoldDB" id="A0A916YHW5"/>
<dbReference type="Pfam" id="PF14317">
    <property type="entry name" value="YcxB"/>
    <property type="match status" value="1"/>
</dbReference>
<dbReference type="InterPro" id="IPR025588">
    <property type="entry name" value="YcxB-like_C"/>
</dbReference>
<organism evidence="3 4">
    <name type="scientific">Croceicoccus pelagius</name>
    <dbReference type="NCBI Taxonomy" id="1703341"/>
    <lineage>
        <taxon>Bacteria</taxon>
        <taxon>Pseudomonadati</taxon>
        <taxon>Pseudomonadota</taxon>
        <taxon>Alphaproteobacteria</taxon>
        <taxon>Sphingomonadales</taxon>
        <taxon>Erythrobacteraceae</taxon>
        <taxon>Croceicoccus</taxon>
    </lineage>
</organism>
<keyword evidence="1" id="KW-0812">Transmembrane</keyword>
<feature type="domain" description="YcxB-like C-terminal" evidence="2">
    <location>
        <begin position="100"/>
        <end position="154"/>
    </location>
</feature>
<evidence type="ECO:0000313" key="3">
    <source>
        <dbReference type="EMBL" id="GGD43965.1"/>
    </source>
</evidence>
<comment type="caution">
    <text evidence="3">The sequence shown here is derived from an EMBL/GenBank/DDBJ whole genome shotgun (WGS) entry which is preliminary data.</text>
</comment>
<dbReference type="Proteomes" id="UP000598997">
    <property type="component" value="Unassembled WGS sequence"/>
</dbReference>
<feature type="transmembrane region" description="Helical" evidence="1">
    <location>
        <begin position="54"/>
        <end position="77"/>
    </location>
</feature>
<evidence type="ECO:0000259" key="2">
    <source>
        <dbReference type="Pfam" id="PF14317"/>
    </source>
</evidence>
<gene>
    <name evidence="3" type="ORF">GCM10010989_17650</name>
</gene>
<dbReference type="OrthoDB" id="7432640at2"/>
<keyword evidence="4" id="KW-1185">Reference proteome</keyword>
<evidence type="ECO:0000313" key="4">
    <source>
        <dbReference type="Proteomes" id="UP000598997"/>
    </source>
</evidence>